<evidence type="ECO:0000256" key="1">
    <source>
        <dbReference type="SAM" id="SignalP"/>
    </source>
</evidence>
<evidence type="ECO:0000313" key="3">
    <source>
        <dbReference type="Proteomes" id="UP000281028"/>
    </source>
</evidence>
<dbReference type="EMBL" id="RIAR02000001">
    <property type="protein sequence ID" value="NSL86240.1"/>
    <property type="molecule type" value="Genomic_DNA"/>
</dbReference>
<sequence length="1319" mass="148023">MNVRFKSLILMGLMGLCLPLPVSAQEATTANLRSEADVMAQQRSVAINVNLFTGIPQLTVPVFAYQRGDLKLNVGLSYFAGGVQVKEDPTETGMSWSLDAGGIVTRSVRGIPDDFPEKGYLYVGDFPAVMHDSIRLKYYNNQLDAQADVYTFNCNGLSGRFMIGKDKVVRLFEQKNIKIQPEFTATAGADYTLSGFTIIAADGVRYEFRETDLEKFQMQDATAVHAGKYYPVAWRLTRQIAPFDEDIITYKYRRYKNAYSEMVSETAVLKKYDKRYSTSSIDYERNTGQLEEIALPAKQFIRFGRNDEPYQIGSLIESISILDNEQVKDKYRFYYTIYDHRATPRWIENYALTNGSYLRLDLKAVRAFLRTIVRETPGGTIPQYEFVYNTQYELPSKDVPFVGFPRPSTPEIGGTSRDHWGFFNGIANFTGIPTTTDFAGGNRNPSDTYVLAGSLRKVTFPDGMIREYEFESHDRVSVTNSEQGVYVSAQSPGTYTMNLRQHYTNNHRINVNFDLGYRDPDGTPAVSNYVFQLLNSSGAIVDTRIYDFNTAKPMDGFVWELNQPSGTYTLKVLKGSGRDFPLESSITLSWANSVVNAPKVIGGGLRIKKVTAYPGNNSISPVTTAYKYVMADGVTSSGYMAQFPNYEYHQPIIYSSGSPEDVRILVGESLNNLSYTSGNPVGYSRVEVIEGSGNTGRGKTVFEFADFRDIGYNPVQMGYPYIPVEKAEWGLGLPKTISTYDSYGNLKKQVTNLYSIIQQPVTGPTASSMLISHVATYSNIGEVKKLRTDAYYPLMGRTELQKVTETTYYNNNDSVSTITSYTYRPAYFDVKTITSSLDREKGLNIEKRYYYNNDYTIQDGIFKTLKDKNITRQMAEEEWITGDSNPRMIGGDIIEYGAFNNLVRPYRRLGFATNAPVPQGTAGVFNPAVLIRTPALFKVYAVYLRYDKYGFLQSSQENGKTTTMMLGADRQRAIMTADNVNYNDVAYTSFEIDEKGNFSYAGEPVTDENAPTGRRVYNLSAGPISRSGIPQTAVYTLSFWSKGNEPVVGGAVKVTAETNSYTGWTYREYRVSQAAISIAGNAQVDEIRLFPEGVLMQTTTYDPLVGVTSECGADNKPVYYSYDAFKRLSLVKNDRRQILAKKEYMVNGPMHKNPIWMFTGAKRCLTDKDGNTGYQEAEQTNINTNSPSWGNKQWVQTGKSPSCHVSARYELTGRKRCIVHSDGSSNGDFESEWKDMNPHSSSFGATYWVVGGNDLTMCPEVIICVGEGKRMVNGKCETGRKVITESEPQKTGWRCVYEYHYSDGYVSQSYDEYSTSPCM</sequence>
<evidence type="ECO:0008006" key="4">
    <source>
        <dbReference type="Google" id="ProtNLM"/>
    </source>
</evidence>
<dbReference type="OrthoDB" id="680656at2"/>
<comment type="caution">
    <text evidence="2">The sequence shown here is derived from an EMBL/GenBank/DDBJ whole genome shotgun (WGS) entry which is preliminary data.</text>
</comment>
<keyword evidence="1" id="KW-0732">Signal</keyword>
<feature type="signal peptide" evidence="1">
    <location>
        <begin position="1"/>
        <end position="24"/>
    </location>
</feature>
<evidence type="ECO:0000313" key="2">
    <source>
        <dbReference type="EMBL" id="NSL86240.1"/>
    </source>
</evidence>
<keyword evidence="3" id="KW-1185">Reference proteome</keyword>
<feature type="chain" id="PRO_5040480906" description="YD repeat-containing protein" evidence="1">
    <location>
        <begin position="25"/>
        <end position="1319"/>
    </location>
</feature>
<organism evidence="2 3">
    <name type="scientific">Chitinophaga solisilvae</name>
    <dbReference type="NCBI Taxonomy" id="1233460"/>
    <lineage>
        <taxon>Bacteria</taxon>
        <taxon>Pseudomonadati</taxon>
        <taxon>Bacteroidota</taxon>
        <taxon>Chitinophagia</taxon>
        <taxon>Chitinophagales</taxon>
        <taxon>Chitinophagaceae</taxon>
        <taxon>Chitinophaga</taxon>
    </lineage>
</organism>
<proteinExistence type="predicted"/>
<gene>
    <name evidence="2" type="ORF">ECE50_005335</name>
</gene>
<accession>A0A9Q5GKH7</accession>
<protein>
    <recommendedName>
        <fullName evidence="4">YD repeat-containing protein</fullName>
    </recommendedName>
</protein>
<name>A0A9Q5GKH7_9BACT</name>
<reference evidence="2" key="1">
    <citation type="submission" date="2020-05" db="EMBL/GenBank/DDBJ databases">
        <title>Chitinophaga laudate sp. nov., isolated from a tropical peat swamp.</title>
        <authorList>
            <person name="Goh C.B.S."/>
            <person name="Lee M.S."/>
            <person name="Parimannan S."/>
            <person name="Pasbakhsh P."/>
            <person name="Yule C.M."/>
            <person name="Rajandas H."/>
            <person name="Loke S."/>
            <person name="Croft L."/>
            <person name="Tan J.B.L."/>
        </authorList>
    </citation>
    <scope>NUCLEOTIDE SEQUENCE</scope>
    <source>
        <strain evidence="2">Mgbs1</strain>
    </source>
</reference>
<dbReference type="Proteomes" id="UP000281028">
    <property type="component" value="Unassembled WGS sequence"/>
</dbReference>